<dbReference type="PRINTS" id="PR00081">
    <property type="entry name" value="GDHRDH"/>
</dbReference>
<reference evidence="4" key="1">
    <citation type="submission" date="2023-10" db="EMBL/GenBank/DDBJ databases">
        <authorList>
            <person name="Hackl T."/>
        </authorList>
    </citation>
    <scope>NUCLEOTIDE SEQUENCE</scope>
</reference>
<evidence type="ECO:0000256" key="1">
    <source>
        <dbReference type="ARBA" id="ARBA00006484"/>
    </source>
</evidence>
<keyword evidence="2" id="KW-0521">NADP</keyword>
<evidence type="ECO:0000256" key="2">
    <source>
        <dbReference type="ARBA" id="ARBA00022857"/>
    </source>
</evidence>
<evidence type="ECO:0000256" key="3">
    <source>
        <dbReference type="ARBA" id="ARBA00023002"/>
    </source>
</evidence>
<dbReference type="InterPro" id="IPR036291">
    <property type="entry name" value="NAD(P)-bd_dom_sf"/>
</dbReference>
<dbReference type="EMBL" id="CAUWAG010000008">
    <property type="protein sequence ID" value="CAJ2506366.1"/>
    <property type="molecule type" value="Genomic_DNA"/>
</dbReference>
<dbReference type="InterPro" id="IPR020904">
    <property type="entry name" value="Sc_DH/Rdtase_CS"/>
</dbReference>
<dbReference type="AlphaFoldDB" id="A0AAI8VK18"/>
<comment type="similarity">
    <text evidence="1">Belongs to the short-chain dehydrogenases/reductases (SDR) family.</text>
</comment>
<dbReference type="SUPFAM" id="SSF51735">
    <property type="entry name" value="NAD(P)-binding Rossmann-fold domains"/>
    <property type="match status" value="1"/>
</dbReference>
<proteinExistence type="inferred from homology"/>
<dbReference type="Proteomes" id="UP001295740">
    <property type="component" value="Unassembled WGS sequence"/>
</dbReference>
<organism evidence="4 5">
    <name type="scientific">Anthostomella pinea</name>
    <dbReference type="NCBI Taxonomy" id="933095"/>
    <lineage>
        <taxon>Eukaryota</taxon>
        <taxon>Fungi</taxon>
        <taxon>Dikarya</taxon>
        <taxon>Ascomycota</taxon>
        <taxon>Pezizomycotina</taxon>
        <taxon>Sordariomycetes</taxon>
        <taxon>Xylariomycetidae</taxon>
        <taxon>Xylariales</taxon>
        <taxon>Xylariaceae</taxon>
        <taxon>Anthostomella</taxon>
    </lineage>
</organism>
<sequence length="313" mass="34260">MTSLEFDEGAIPSLQGKVAIITGGASGIGFAAAKTMLAKEATVHILDVNEPDSDDDEASNWREWPRLHFHKCNVADWADLRAVIDAIGPFHLAFANAGVAEKSDYFADTWDESGRLELPSRALLDVNLFGALHTVKLAWSSMRRHGIRGSIVVTASTTGYAPEAALPVYSMGKTALVGLVRALRHRTVLDGITINAVAPAGTRTPLIAEHVGPLSALGVPFSSAHFVGVALVYSATASQERRVEPYGKEHDADIWRAERWNGRIIYVLGDRYTELEEAIADLRPFWFGRENLRLTRSQQAMLDMREGVDAPRE</sequence>
<gene>
    <name evidence="4" type="ORF">KHLLAP_LOCUS6834</name>
</gene>
<dbReference type="InterPro" id="IPR002347">
    <property type="entry name" value="SDR_fam"/>
</dbReference>
<keyword evidence="3" id="KW-0560">Oxidoreductase</keyword>
<name>A0AAI8VK18_9PEZI</name>
<protein>
    <submittedName>
        <fullName evidence="4">Uu.00g004960.m01.CDS01</fullName>
    </submittedName>
</protein>
<keyword evidence="5" id="KW-1185">Reference proteome</keyword>
<accession>A0AAI8VK18</accession>
<dbReference type="PANTHER" id="PTHR43180">
    <property type="entry name" value="3-OXOACYL-(ACYL-CARRIER-PROTEIN) REDUCTASE (AFU_ORTHOLOGUE AFUA_6G11210)"/>
    <property type="match status" value="1"/>
</dbReference>
<comment type="caution">
    <text evidence="4">The sequence shown here is derived from an EMBL/GenBank/DDBJ whole genome shotgun (WGS) entry which is preliminary data.</text>
</comment>
<dbReference type="PANTHER" id="PTHR43180:SF80">
    <property type="entry name" value="NAD(P)-BINDING PROTEIN"/>
    <property type="match status" value="1"/>
</dbReference>
<dbReference type="Pfam" id="PF00106">
    <property type="entry name" value="adh_short"/>
    <property type="match status" value="1"/>
</dbReference>
<evidence type="ECO:0000313" key="4">
    <source>
        <dbReference type="EMBL" id="CAJ2506366.1"/>
    </source>
</evidence>
<evidence type="ECO:0000313" key="5">
    <source>
        <dbReference type="Proteomes" id="UP001295740"/>
    </source>
</evidence>
<dbReference type="Gene3D" id="3.40.50.720">
    <property type="entry name" value="NAD(P)-binding Rossmann-like Domain"/>
    <property type="match status" value="1"/>
</dbReference>
<dbReference type="GO" id="GO:0016491">
    <property type="term" value="F:oxidoreductase activity"/>
    <property type="evidence" value="ECO:0007669"/>
    <property type="project" value="UniProtKB-KW"/>
</dbReference>
<dbReference type="PROSITE" id="PS00061">
    <property type="entry name" value="ADH_SHORT"/>
    <property type="match status" value="1"/>
</dbReference>